<dbReference type="InterPro" id="IPR025592">
    <property type="entry name" value="DUF4347"/>
</dbReference>
<accession>A0A3D8JQ79</accession>
<evidence type="ECO:0000259" key="1">
    <source>
        <dbReference type="Pfam" id="PF14252"/>
    </source>
</evidence>
<comment type="caution">
    <text evidence="2">The sequence shown here is derived from an EMBL/GenBank/DDBJ whole genome shotgun (WGS) entry which is preliminary data.</text>
</comment>
<feature type="domain" description="DUF4347" evidence="1">
    <location>
        <begin position="140"/>
        <end position="303"/>
    </location>
</feature>
<dbReference type="OrthoDB" id="6091599at2"/>
<feature type="non-terminal residue" evidence="2">
    <location>
        <position position="916"/>
    </location>
</feature>
<dbReference type="Pfam" id="PF14252">
    <property type="entry name" value="DUF4347"/>
    <property type="match status" value="1"/>
</dbReference>
<organism evidence="2 3">
    <name type="scientific">Trinickia dinghuensis</name>
    <dbReference type="NCBI Taxonomy" id="2291023"/>
    <lineage>
        <taxon>Bacteria</taxon>
        <taxon>Pseudomonadati</taxon>
        <taxon>Pseudomonadota</taxon>
        <taxon>Betaproteobacteria</taxon>
        <taxon>Burkholderiales</taxon>
        <taxon>Burkholderiaceae</taxon>
        <taxon>Trinickia</taxon>
    </lineage>
</organism>
<evidence type="ECO:0000313" key="3">
    <source>
        <dbReference type="Proteomes" id="UP000256838"/>
    </source>
</evidence>
<dbReference type="AlphaFoldDB" id="A0A3D8JQ79"/>
<reference evidence="2 3" key="1">
    <citation type="submission" date="2018-08" db="EMBL/GenBank/DDBJ databases">
        <title>Paraburkholderia sp. DHOM06 isolated from forest soil.</title>
        <authorList>
            <person name="Gao Z.-H."/>
            <person name="Qiu L.-H."/>
        </authorList>
    </citation>
    <scope>NUCLEOTIDE SEQUENCE [LARGE SCALE GENOMIC DNA]</scope>
    <source>
        <strain evidence="2 3">DHOM06</strain>
    </source>
</reference>
<name>A0A3D8JQ79_9BURK</name>
<proteinExistence type="predicted"/>
<dbReference type="EMBL" id="QRGA01000023">
    <property type="protein sequence ID" value="RDU95060.1"/>
    <property type="molecule type" value="Genomic_DNA"/>
</dbReference>
<sequence>MKLAASLSKLFAAMRASETSGRTQYAAVPAPLIVALEPRIVYDASAASIGMAAAVAAQHHHASAEAHDAATPAAVSNSAASAGRSAAFSVSSSDAAASQRAVHGYMTAQSSTGIGAGDTSTMRAVHGYTDLAVTSADKQVVFVNSNVTDYQALIAGVPQGTQVVILDSTKDGLSQMEQYLQQHPGVSAIHLVSHGADGDFEIGSTWINEADLSTYSAQLAQIGAAMKPGGDFLIYGCDVAENADGKALVQQIASITGLNVAASTDITGAASLGGDWTLEYDVGNVHTNVIFSAAAEKSYDYTLALIDENYDSHVGFDTGGTGVSSTTLDGLTYTGDQPVEYQVVSGSLPNSATGGELVVNTQGTAMSTMTVSRADGSLMAVQSFDIDIFLSNDVTVQAIGSSGQVLGSIDLNLNDGASTNTYDAGHSSGTSLFHVNLTSLAAFSQVKSIKFIENSGNGTYLSPTLDNFTYLDPTSPPTLTASGGTASFTAADNAASTPVVVDPGITLTDGNSATATSATVTITGNFQAGEDQLAFINNNSTTYGNIANGSYNPSSGVLTLNGTASITQWQAALSAVTYTDTAVTPNTAMRTVSFELTSDGFTPSNTVTRTVTVADTDQTPIVHTTGGTTSYADGTSAVTIDSGVTVTDLDNTTQASGTVSISAGFQSGDTLSFTANSSTMGNIAIQSYNSATGVLSLTSASALATKAQWAAALSAVKFSSTSTTYGNRTISFTTNDGTQTSAAATDTVDVVNPLQLTTDSGSAAFVAGDNVTSTPVAVDSGLTLTDAATGTLSSVTVAITGNFDSSHDQLQFTNTGSITGSYSSATGVLTLTGASATLTQWQSALQSVTFENTAVTPSNVPRTVTFTAVDSLTNTSTATRTVTVTDTDQTPIVTTTGGTTNYVGGTSGVTIDSGVG</sequence>
<dbReference type="Proteomes" id="UP000256838">
    <property type="component" value="Unassembled WGS sequence"/>
</dbReference>
<dbReference type="PANTHER" id="PTHR14139:SF2">
    <property type="entry name" value="CALSYNTENIN-1"/>
    <property type="match status" value="1"/>
</dbReference>
<protein>
    <submittedName>
        <fullName evidence="2">DUF4347 domain-containing protein</fullName>
    </submittedName>
</protein>
<dbReference type="PANTHER" id="PTHR14139">
    <property type="entry name" value="CALSYNTENIN"/>
    <property type="match status" value="1"/>
</dbReference>
<keyword evidence="3" id="KW-1185">Reference proteome</keyword>
<evidence type="ECO:0000313" key="2">
    <source>
        <dbReference type="EMBL" id="RDU95060.1"/>
    </source>
</evidence>
<dbReference type="RefSeq" id="WP_115537449.1">
    <property type="nucleotide sequence ID" value="NZ_QRGA01000023.1"/>
</dbReference>
<gene>
    <name evidence="2" type="ORF">DWV00_31115</name>
</gene>